<keyword evidence="3" id="KW-1185">Reference proteome</keyword>
<comment type="caution">
    <text evidence="2">The sequence shown here is derived from an EMBL/GenBank/DDBJ whole genome shotgun (WGS) entry which is preliminary data.</text>
</comment>
<gene>
    <name evidence="2" type="ORF">HK100_008834</name>
</gene>
<name>A0AAD5XHV5_9FUNG</name>
<dbReference type="Proteomes" id="UP001211907">
    <property type="component" value="Unassembled WGS sequence"/>
</dbReference>
<accession>A0AAD5XHV5</accession>
<reference evidence="2" key="1">
    <citation type="submission" date="2020-05" db="EMBL/GenBank/DDBJ databases">
        <title>Phylogenomic resolution of chytrid fungi.</title>
        <authorList>
            <person name="Stajich J.E."/>
            <person name="Amses K."/>
            <person name="Simmons R."/>
            <person name="Seto K."/>
            <person name="Myers J."/>
            <person name="Bonds A."/>
            <person name="Quandt C.A."/>
            <person name="Barry K."/>
            <person name="Liu P."/>
            <person name="Grigoriev I."/>
            <person name="Longcore J.E."/>
            <person name="James T.Y."/>
        </authorList>
    </citation>
    <scope>NUCLEOTIDE SEQUENCE</scope>
    <source>
        <strain evidence="2">JEL0513</strain>
    </source>
</reference>
<organism evidence="2 3">
    <name type="scientific">Physocladia obscura</name>
    <dbReference type="NCBI Taxonomy" id="109957"/>
    <lineage>
        <taxon>Eukaryota</taxon>
        <taxon>Fungi</taxon>
        <taxon>Fungi incertae sedis</taxon>
        <taxon>Chytridiomycota</taxon>
        <taxon>Chytridiomycota incertae sedis</taxon>
        <taxon>Chytridiomycetes</taxon>
        <taxon>Chytridiales</taxon>
        <taxon>Chytriomycetaceae</taxon>
        <taxon>Physocladia</taxon>
    </lineage>
</organism>
<feature type="domain" description="RUN" evidence="1">
    <location>
        <begin position="45"/>
        <end position="217"/>
    </location>
</feature>
<evidence type="ECO:0000259" key="1">
    <source>
        <dbReference type="PROSITE" id="PS50826"/>
    </source>
</evidence>
<dbReference type="Pfam" id="PF02759">
    <property type="entry name" value="RUN"/>
    <property type="match status" value="1"/>
</dbReference>
<proteinExistence type="predicted"/>
<dbReference type="SUPFAM" id="SSF140741">
    <property type="entry name" value="RUN domain-like"/>
    <property type="match status" value="1"/>
</dbReference>
<sequence length="460" mass="48637">MTTTEATILIYAVQQSIAAAELNTVPPLVFDSGCEAENSSKAVKVLNDANADNIVQTIRSVLEFRLRPPRDQLITLGMNLANLAGATNHAIDAWPFVSETLHKFVAGNKIHRDSNNDSSSSDTAVIAAVLEALTLMVQSRVIGTISGSAKLDAFIRFALMHNALHRWLSILVTDRTSVAAYYEQSALMRDKSQMAKIIAEIDLSLSTFQYKFDFKQTLSTVEASSPLKSPSTLIPTIATNASALASSASANASALASSASANAAAFASSASANASALATTASTNASAFASTAFEIGKNTSSTASIFATNAFGFGLQTLVAAKESLDSKIITLSLGSKKSNVDLKVRSESVISSSSEAENSVGGTGGVQANGGAMQVTSFKIVNVDQKDEGETEESILTLKTAFTEVQKQLAAETRLKLQTELISAKQIHDREIALLKNENMMLKKLIESLPKAIQSIDDI</sequence>
<dbReference type="EMBL" id="JADGJH010000438">
    <property type="protein sequence ID" value="KAJ3129095.1"/>
    <property type="molecule type" value="Genomic_DNA"/>
</dbReference>
<dbReference type="InterPro" id="IPR004012">
    <property type="entry name" value="Run_dom"/>
</dbReference>
<dbReference type="Gene3D" id="1.20.58.900">
    <property type="match status" value="1"/>
</dbReference>
<dbReference type="PROSITE" id="PS50826">
    <property type="entry name" value="RUN"/>
    <property type="match status" value="1"/>
</dbReference>
<protein>
    <recommendedName>
        <fullName evidence="1">RUN domain-containing protein</fullName>
    </recommendedName>
</protein>
<evidence type="ECO:0000313" key="3">
    <source>
        <dbReference type="Proteomes" id="UP001211907"/>
    </source>
</evidence>
<dbReference type="AlphaFoldDB" id="A0AAD5XHV5"/>
<dbReference type="SMART" id="SM00593">
    <property type="entry name" value="RUN"/>
    <property type="match status" value="1"/>
</dbReference>
<evidence type="ECO:0000313" key="2">
    <source>
        <dbReference type="EMBL" id="KAJ3129095.1"/>
    </source>
</evidence>
<dbReference type="InterPro" id="IPR037213">
    <property type="entry name" value="Run_dom_sf"/>
</dbReference>